<proteinExistence type="predicted"/>
<dbReference type="AlphaFoldDB" id="A0A9W8JBB5"/>
<feature type="compositionally biased region" description="Gly residues" evidence="1">
    <location>
        <begin position="750"/>
        <end position="759"/>
    </location>
</feature>
<evidence type="ECO:0000256" key="1">
    <source>
        <dbReference type="SAM" id="MobiDB-lite"/>
    </source>
</evidence>
<evidence type="ECO:0000259" key="2">
    <source>
        <dbReference type="PROSITE" id="PS50181"/>
    </source>
</evidence>
<dbReference type="OrthoDB" id="429520at2759"/>
<dbReference type="Gene3D" id="2.130.10.10">
    <property type="entry name" value="YVTN repeat-like/Quinoprotein amine dehydrogenase"/>
    <property type="match status" value="1"/>
</dbReference>
<feature type="region of interest" description="Disordered" evidence="1">
    <location>
        <begin position="799"/>
        <end position="949"/>
    </location>
</feature>
<feature type="compositionally biased region" description="Basic residues" evidence="1">
    <location>
        <begin position="1"/>
        <end position="15"/>
    </location>
</feature>
<feature type="compositionally biased region" description="Basic residues" evidence="1">
    <location>
        <begin position="554"/>
        <end position="563"/>
    </location>
</feature>
<keyword evidence="4" id="KW-1185">Reference proteome</keyword>
<dbReference type="InterPro" id="IPR001810">
    <property type="entry name" value="F-box_dom"/>
</dbReference>
<gene>
    <name evidence="3" type="ORF">H1R20_g4367</name>
</gene>
<feature type="non-terminal residue" evidence="3">
    <location>
        <position position="1"/>
    </location>
</feature>
<organism evidence="3 4">
    <name type="scientific">Candolleomyces eurysporus</name>
    <dbReference type="NCBI Taxonomy" id="2828524"/>
    <lineage>
        <taxon>Eukaryota</taxon>
        <taxon>Fungi</taxon>
        <taxon>Dikarya</taxon>
        <taxon>Basidiomycota</taxon>
        <taxon>Agaricomycotina</taxon>
        <taxon>Agaricomycetes</taxon>
        <taxon>Agaricomycetidae</taxon>
        <taxon>Agaricales</taxon>
        <taxon>Agaricineae</taxon>
        <taxon>Psathyrellaceae</taxon>
        <taxon>Candolleomyces</taxon>
    </lineage>
</organism>
<feature type="compositionally biased region" description="Low complexity" evidence="1">
    <location>
        <begin position="648"/>
        <end position="663"/>
    </location>
</feature>
<evidence type="ECO:0000313" key="3">
    <source>
        <dbReference type="EMBL" id="KAJ2932726.1"/>
    </source>
</evidence>
<dbReference type="InterPro" id="IPR015943">
    <property type="entry name" value="WD40/YVTN_repeat-like_dom_sf"/>
</dbReference>
<feature type="region of interest" description="Disordered" evidence="1">
    <location>
        <begin position="700"/>
        <end position="723"/>
    </location>
</feature>
<feature type="domain" description="F-box" evidence="2">
    <location>
        <begin position="32"/>
        <end position="78"/>
    </location>
</feature>
<dbReference type="Gene3D" id="1.20.1280.50">
    <property type="match status" value="1"/>
</dbReference>
<reference evidence="3" key="1">
    <citation type="submission" date="2022-06" db="EMBL/GenBank/DDBJ databases">
        <title>Genome Sequence of Candolleomyces eurysporus.</title>
        <authorList>
            <person name="Buettner E."/>
        </authorList>
    </citation>
    <scope>NUCLEOTIDE SEQUENCE</scope>
    <source>
        <strain evidence="3">VTCC 930004</strain>
    </source>
</reference>
<dbReference type="InterPro" id="IPR003903">
    <property type="entry name" value="UIM_dom"/>
</dbReference>
<dbReference type="InterPro" id="IPR036047">
    <property type="entry name" value="F-box-like_dom_sf"/>
</dbReference>
<feature type="compositionally biased region" description="Low complexity" evidence="1">
    <location>
        <begin position="844"/>
        <end position="867"/>
    </location>
</feature>
<name>A0A9W8JBB5_9AGAR</name>
<dbReference type="SUPFAM" id="SSF50978">
    <property type="entry name" value="WD40 repeat-like"/>
    <property type="match status" value="1"/>
</dbReference>
<feature type="region of interest" description="Disordered" evidence="1">
    <location>
        <begin position="740"/>
        <end position="778"/>
    </location>
</feature>
<dbReference type="SUPFAM" id="SSF81383">
    <property type="entry name" value="F-box domain"/>
    <property type="match status" value="1"/>
</dbReference>
<feature type="compositionally biased region" description="Polar residues" evidence="1">
    <location>
        <begin position="469"/>
        <end position="484"/>
    </location>
</feature>
<protein>
    <recommendedName>
        <fullName evidence="2">F-box domain-containing protein</fullName>
    </recommendedName>
</protein>
<feature type="compositionally biased region" description="Low complexity" evidence="1">
    <location>
        <begin position="803"/>
        <end position="823"/>
    </location>
</feature>
<dbReference type="InterPro" id="IPR036322">
    <property type="entry name" value="WD40_repeat_dom_sf"/>
</dbReference>
<comment type="caution">
    <text evidence="3">The sequence shown here is derived from an EMBL/GenBank/DDBJ whole genome shotgun (WGS) entry which is preliminary data.</text>
</comment>
<feature type="region of interest" description="Disordered" evidence="1">
    <location>
        <begin position="633"/>
        <end position="667"/>
    </location>
</feature>
<dbReference type="PROSITE" id="PS50330">
    <property type="entry name" value="UIM"/>
    <property type="match status" value="1"/>
</dbReference>
<feature type="compositionally biased region" description="Low complexity" evidence="1">
    <location>
        <begin position="881"/>
        <end position="925"/>
    </location>
</feature>
<feature type="region of interest" description="Disordered" evidence="1">
    <location>
        <begin position="554"/>
        <end position="587"/>
    </location>
</feature>
<feature type="region of interest" description="Disordered" evidence="1">
    <location>
        <begin position="1"/>
        <end position="25"/>
    </location>
</feature>
<dbReference type="EMBL" id="JANBPK010000762">
    <property type="protein sequence ID" value="KAJ2932726.1"/>
    <property type="molecule type" value="Genomic_DNA"/>
</dbReference>
<sequence>MLHRSPKAYQKKRSNPRTTFEADNHSSTQHGIHFLLDVPAEILAAISANLDPQSLQHLGETHEHFARHVEQDITWRSAFETHYICNEQSFILLRRTQPTWRKEFTERFNLLQRFLYSRQPTIAHAPLPSPAISRIHLLSPGDPGFGLLSISLFHGSIARSVPSTGKILPGFIDASGNTTGLGSRTSEFTTNVSACAITSTGGTVRILWGYITGHVAFMVTNRTIENPRRPAAEFRICQFEEMHAGCVTDVVWMTEASDTSYGGEAIAVTGGLDGHMKIWNFTDPSTPDILWTSPHKPTDLRDPCIKVACNRALGIVVGVKKSGAVDIWTGFAPNDAERLDMRRIAVRPWRMGEARPCAKVLALHIDPHTHSILVGFHGDIYFYRIDIAPEGEEKEEGHKITAFGAPEGGGILSCLHPCFTSHDKEGAQSLIFAGDKLGYVSVYPWNDVSSSAITSGSLPTMVRPIHSFQAASQHSGPSSQTQSPSKHRHASAAAFNFNTNSQQQQQPQAAVTAVIRTPTVLATGTSAGDVVVWDSLTFERVKEVVRATKLRRVRRRGGGHHHNLQNAQQQQQAQGQQGQAAPGGVGGVAGTTGFEVEDNSVPDDSVKQIIMSEKGDTLVINVGGEVVMWKAGEVTDESTQHKKGKVQGGKSRSGKSTTSAGGSNTRAVIGASGKWSEHLEMKQTISESRALYLAGWDAHNDKENPEKKARKANERAHRRELEKMGLSEEEMLEYVMMLSREQQEHQSSPSGGGDEGGSGMAETSASAKGAQDALTDEQVQAAIEGGMFALDSAPNAILTTSESPIPIDGVVSSSSSSSGSSPSATNLGQGNGPGRPLDQEAHFPSISPPISRSSSGSPPAGAGSPGAQQIHPASLRNRRLSMTSNCTSVSSSSSSSSSGSGKSAASRASAWSVPLVVASPATATASGGGGSTSNAAIPSSGGGRARGAWDGLDEDLRFALELSLAEARSRGEDV</sequence>
<dbReference type="SMART" id="SM00726">
    <property type="entry name" value="UIM"/>
    <property type="match status" value="2"/>
</dbReference>
<feature type="region of interest" description="Disordered" evidence="1">
    <location>
        <begin position="469"/>
        <end position="491"/>
    </location>
</feature>
<dbReference type="Proteomes" id="UP001140091">
    <property type="component" value="Unassembled WGS sequence"/>
</dbReference>
<evidence type="ECO:0000313" key="4">
    <source>
        <dbReference type="Proteomes" id="UP001140091"/>
    </source>
</evidence>
<dbReference type="PROSITE" id="PS50181">
    <property type="entry name" value="FBOX"/>
    <property type="match status" value="1"/>
</dbReference>
<accession>A0A9W8JBB5</accession>
<feature type="compositionally biased region" description="Low complexity" evidence="1">
    <location>
        <begin position="564"/>
        <end position="580"/>
    </location>
</feature>